<dbReference type="InterPro" id="IPR050411">
    <property type="entry name" value="AlphaKG_dependent_hydroxylases"/>
</dbReference>
<comment type="caution">
    <text evidence="3">The sequence shown here is derived from an EMBL/GenBank/DDBJ whole genome shotgun (WGS) entry which is preliminary data.</text>
</comment>
<feature type="domain" description="TauD/TfdA-like" evidence="2">
    <location>
        <begin position="59"/>
        <end position="320"/>
    </location>
</feature>
<evidence type="ECO:0000313" key="3">
    <source>
        <dbReference type="EMBL" id="KAK0667425.1"/>
    </source>
</evidence>
<protein>
    <recommendedName>
        <fullName evidence="2">TauD/TfdA-like domain-containing protein</fullName>
    </recommendedName>
</protein>
<dbReference type="Proteomes" id="UP001174997">
    <property type="component" value="Unassembled WGS sequence"/>
</dbReference>
<dbReference type="EMBL" id="JAULSY010000072">
    <property type="protein sequence ID" value="KAK0667425.1"/>
    <property type="molecule type" value="Genomic_DNA"/>
</dbReference>
<dbReference type="GO" id="GO:0016491">
    <property type="term" value="F:oxidoreductase activity"/>
    <property type="evidence" value="ECO:0007669"/>
    <property type="project" value="UniProtKB-KW"/>
</dbReference>
<reference evidence="3" key="1">
    <citation type="submission" date="2023-06" db="EMBL/GenBank/DDBJ databases">
        <title>Genome-scale phylogeny and comparative genomics of the fungal order Sordariales.</title>
        <authorList>
            <consortium name="Lawrence Berkeley National Laboratory"/>
            <person name="Hensen N."/>
            <person name="Bonometti L."/>
            <person name="Westerberg I."/>
            <person name="Brannstrom I.O."/>
            <person name="Guillou S."/>
            <person name="Cros-Aarteil S."/>
            <person name="Calhoun S."/>
            <person name="Haridas S."/>
            <person name="Kuo A."/>
            <person name="Mondo S."/>
            <person name="Pangilinan J."/>
            <person name="Riley R."/>
            <person name="Labutti K."/>
            <person name="Andreopoulos B."/>
            <person name="Lipzen A."/>
            <person name="Chen C."/>
            <person name="Yanf M."/>
            <person name="Daum C."/>
            <person name="Ng V."/>
            <person name="Clum A."/>
            <person name="Steindorff A."/>
            <person name="Ohm R."/>
            <person name="Martin F."/>
            <person name="Silar P."/>
            <person name="Natvig D."/>
            <person name="Lalanne C."/>
            <person name="Gautier V."/>
            <person name="Ament-Velasquez S.L."/>
            <person name="Kruys A."/>
            <person name="Hutchinson M.I."/>
            <person name="Powell A.J."/>
            <person name="Barry K."/>
            <person name="Miller A.N."/>
            <person name="Grigoriev I.V."/>
            <person name="Debuchy R."/>
            <person name="Gladieux P."/>
            <person name="Thoren M.H."/>
            <person name="Johannesson H."/>
        </authorList>
    </citation>
    <scope>NUCLEOTIDE SEQUENCE</scope>
    <source>
        <strain evidence="3">CBS 307.81</strain>
    </source>
</reference>
<sequence>MDNQARSVPAGLGWLEHHVMAWEPEAMSSASYVVEVGHQGVREVEEGLRKFKELELDGHEIGRQNFYLPSLGARLQRASHEVHQGRGFVIIRGIDSQQYSVEDNAMIYLGIAAYIGDQRGFQDKKGNMLTHITASKDWKTPPELRHGIHTTTSLDWHCDSGVEILALHVRSLAEHGGDTYIASSVTIVKELEMLYPHVIQALQEAAWPIQISGNPVPRYILAPLLHIDPQNERIILSVDPGRLGVHPSSQRTDGTSSIPPLSPTQLDALRILNQTASKHRLRLDTKAGDMVFINNFTHLHARDAYSDPGQGQGRHLVRLYLRNTALSSPVPEPMRVPWVAAFGPRKGEGRYPVVPALEYTAPRYTAGSAAWPLEDNDDVNGDGTA</sequence>
<dbReference type="Gene3D" id="3.60.130.10">
    <property type="entry name" value="Clavaminate synthase-like"/>
    <property type="match status" value="1"/>
</dbReference>
<dbReference type="SUPFAM" id="SSF51197">
    <property type="entry name" value="Clavaminate synthase-like"/>
    <property type="match status" value="1"/>
</dbReference>
<dbReference type="Pfam" id="PF02668">
    <property type="entry name" value="TauD"/>
    <property type="match status" value="1"/>
</dbReference>
<dbReference type="PANTHER" id="PTHR10696">
    <property type="entry name" value="GAMMA-BUTYROBETAINE HYDROXYLASE-RELATED"/>
    <property type="match status" value="1"/>
</dbReference>
<name>A0AA39ZB67_9PEZI</name>
<dbReference type="PANTHER" id="PTHR10696:SF54">
    <property type="entry name" value="FAMILY OXIDOREDUCTASE, PUTATIVE (AFU_ORTHOLOGUE AFUA_4G13850)-RELATED"/>
    <property type="match status" value="1"/>
</dbReference>
<evidence type="ECO:0000259" key="2">
    <source>
        <dbReference type="Pfam" id="PF02668"/>
    </source>
</evidence>
<dbReference type="AlphaFoldDB" id="A0AA39ZB67"/>
<keyword evidence="4" id="KW-1185">Reference proteome</keyword>
<evidence type="ECO:0000313" key="4">
    <source>
        <dbReference type="Proteomes" id="UP001174997"/>
    </source>
</evidence>
<dbReference type="InterPro" id="IPR042098">
    <property type="entry name" value="TauD-like_sf"/>
</dbReference>
<keyword evidence="1" id="KW-0560">Oxidoreductase</keyword>
<accession>A0AA39ZB67</accession>
<dbReference type="InterPro" id="IPR003819">
    <property type="entry name" value="TauD/TfdA-like"/>
</dbReference>
<gene>
    <name evidence="3" type="ORF">QBC41DRAFT_138556</name>
</gene>
<proteinExistence type="predicted"/>
<evidence type="ECO:0000256" key="1">
    <source>
        <dbReference type="ARBA" id="ARBA00023002"/>
    </source>
</evidence>
<organism evidence="3 4">
    <name type="scientific">Cercophora samala</name>
    <dbReference type="NCBI Taxonomy" id="330535"/>
    <lineage>
        <taxon>Eukaryota</taxon>
        <taxon>Fungi</taxon>
        <taxon>Dikarya</taxon>
        <taxon>Ascomycota</taxon>
        <taxon>Pezizomycotina</taxon>
        <taxon>Sordariomycetes</taxon>
        <taxon>Sordariomycetidae</taxon>
        <taxon>Sordariales</taxon>
        <taxon>Lasiosphaeriaceae</taxon>
        <taxon>Cercophora</taxon>
    </lineage>
</organism>